<keyword evidence="3 5" id="KW-1133">Transmembrane helix</keyword>
<dbReference type="GeneID" id="85487342"/>
<evidence type="ECO:0000256" key="1">
    <source>
        <dbReference type="ARBA" id="ARBA00004141"/>
    </source>
</evidence>
<dbReference type="EMBL" id="FOJN01000016">
    <property type="protein sequence ID" value="SFA60996.1"/>
    <property type="molecule type" value="Genomic_DNA"/>
</dbReference>
<evidence type="ECO:0000256" key="3">
    <source>
        <dbReference type="ARBA" id="ARBA00022989"/>
    </source>
</evidence>
<keyword evidence="7" id="KW-0378">Hydrolase</keyword>
<dbReference type="SUPFAM" id="SSF144091">
    <property type="entry name" value="Rhomboid-like"/>
    <property type="match status" value="1"/>
</dbReference>
<dbReference type="GO" id="GO:0004252">
    <property type="term" value="F:serine-type endopeptidase activity"/>
    <property type="evidence" value="ECO:0007669"/>
    <property type="project" value="InterPro"/>
</dbReference>
<feature type="transmembrane region" description="Helical" evidence="5">
    <location>
        <begin position="175"/>
        <end position="195"/>
    </location>
</feature>
<dbReference type="Proteomes" id="UP000182054">
    <property type="component" value="Unassembled WGS sequence"/>
</dbReference>
<reference evidence="7 8" key="1">
    <citation type="submission" date="2016-10" db="EMBL/GenBank/DDBJ databases">
        <authorList>
            <person name="de Groot N.N."/>
        </authorList>
    </citation>
    <scope>NUCLEOTIDE SEQUENCE [LARGE SCALE GENOMIC DNA]</scope>
    <source>
        <strain evidence="7 8">DSM 44908</strain>
    </source>
</reference>
<sequence length="212" mass="22263">MSVTPSRTPGSTPPSARSRWSAAAIGILGFLAVLYVIEAVDVALGQRLDTAGIRPRDVDGLSGVAFAPVLHDGWDHLFANTGPLLVLGFVLLLSGIGRAVAVTAVIWIVGGLGTWLTGASGSIHIGASILVFGWLAYLIVRGVFTRDIGQMALGFVVLVVYGGLLWGVLPTEERVSWQGHLFGALAGVLAAWMFASGRRRSDPTRALSPHGR</sequence>
<keyword evidence="4 5" id="KW-0472">Membrane</keyword>
<dbReference type="GO" id="GO:0006508">
    <property type="term" value="P:proteolysis"/>
    <property type="evidence" value="ECO:0007669"/>
    <property type="project" value="UniProtKB-KW"/>
</dbReference>
<dbReference type="InterPro" id="IPR022764">
    <property type="entry name" value="Peptidase_S54_rhomboid_dom"/>
</dbReference>
<feature type="transmembrane region" description="Helical" evidence="5">
    <location>
        <begin position="20"/>
        <end position="37"/>
    </location>
</feature>
<accession>A0A1I0UCM5</accession>
<dbReference type="Gene3D" id="1.20.1540.10">
    <property type="entry name" value="Rhomboid-like"/>
    <property type="match status" value="1"/>
</dbReference>
<feature type="domain" description="Peptidase S54 rhomboid" evidence="6">
    <location>
        <begin position="64"/>
        <end position="195"/>
    </location>
</feature>
<dbReference type="RefSeq" id="WP_082895289.1">
    <property type="nucleotide sequence ID" value="NZ_CP135915.1"/>
</dbReference>
<evidence type="ECO:0000313" key="8">
    <source>
        <dbReference type="Proteomes" id="UP000182054"/>
    </source>
</evidence>
<evidence type="ECO:0000256" key="5">
    <source>
        <dbReference type="SAM" id="Phobius"/>
    </source>
</evidence>
<evidence type="ECO:0000313" key="7">
    <source>
        <dbReference type="EMBL" id="SFA60996.1"/>
    </source>
</evidence>
<evidence type="ECO:0000256" key="4">
    <source>
        <dbReference type="ARBA" id="ARBA00023136"/>
    </source>
</evidence>
<evidence type="ECO:0000256" key="2">
    <source>
        <dbReference type="ARBA" id="ARBA00022692"/>
    </source>
</evidence>
<keyword evidence="2 5" id="KW-0812">Transmembrane</keyword>
<protein>
    <submittedName>
        <fullName evidence="7">Membrane associated serine protease, rhomboid family</fullName>
    </submittedName>
</protein>
<keyword evidence="7" id="KW-0645">Protease</keyword>
<comment type="subcellular location">
    <subcellularLocation>
        <location evidence="1">Membrane</location>
        <topology evidence="1">Multi-pass membrane protein</topology>
    </subcellularLocation>
</comment>
<dbReference type="InterPro" id="IPR035952">
    <property type="entry name" value="Rhomboid-like_sf"/>
</dbReference>
<dbReference type="OrthoDB" id="465874at2"/>
<dbReference type="Pfam" id="PF01694">
    <property type="entry name" value="Rhomboid"/>
    <property type="match status" value="1"/>
</dbReference>
<dbReference type="GO" id="GO:0016020">
    <property type="term" value="C:membrane"/>
    <property type="evidence" value="ECO:0007669"/>
    <property type="project" value="UniProtKB-SubCell"/>
</dbReference>
<dbReference type="AlphaFoldDB" id="A0A1I0UCM5"/>
<feature type="transmembrane region" description="Helical" evidence="5">
    <location>
        <begin position="152"/>
        <end position="169"/>
    </location>
</feature>
<evidence type="ECO:0000259" key="6">
    <source>
        <dbReference type="Pfam" id="PF01694"/>
    </source>
</evidence>
<feature type="transmembrane region" description="Helical" evidence="5">
    <location>
        <begin position="84"/>
        <end position="109"/>
    </location>
</feature>
<organism evidence="7 8">
    <name type="scientific">Rhodococcoides kroppenstedtii</name>
    <dbReference type="NCBI Taxonomy" id="293050"/>
    <lineage>
        <taxon>Bacteria</taxon>
        <taxon>Bacillati</taxon>
        <taxon>Actinomycetota</taxon>
        <taxon>Actinomycetes</taxon>
        <taxon>Mycobacteriales</taxon>
        <taxon>Nocardiaceae</taxon>
        <taxon>Rhodococcoides</taxon>
    </lineage>
</organism>
<gene>
    <name evidence="7" type="ORF">SAMN05444374_11687</name>
</gene>
<name>A0A1I0UCM5_9NOCA</name>
<proteinExistence type="predicted"/>
<feature type="transmembrane region" description="Helical" evidence="5">
    <location>
        <begin position="121"/>
        <end position="140"/>
    </location>
</feature>